<dbReference type="EMBL" id="JAANER010000011">
    <property type="protein sequence ID" value="KAG9185287.1"/>
    <property type="molecule type" value="Genomic_DNA"/>
</dbReference>
<feature type="compositionally biased region" description="Polar residues" evidence="1">
    <location>
        <begin position="81"/>
        <end position="98"/>
    </location>
</feature>
<feature type="region of interest" description="Disordered" evidence="1">
    <location>
        <begin position="81"/>
        <end position="100"/>
    </location>
</feature>
<dbReference type="AlphaFoldDB" id="A0AAD4F870"/>
<evidence type="ECO:0000313" key="2">
    <source>
        <dbReference type="EMBL" id="KAG9185287.1"/>
    </source>
</evidence>
<protein>
    <submittedName>
        <fullName evidence="2">Uncharacterized protein</fullName>
    </submittedName>
</protein>
<sequence length="239" mass="27339">MHRAVAINNLQVPQQTYALLTLSLNKHSQCRSLKQIKEQIADEIGVISIPGPDKLQHEKQLGVLQQQKIAAAAYDQSRSSRLLQPASHDSSQQRSSFASMEPRESIYEHIFAINKPIVISRMEDPQFRTETVSDSAKSRRQSEAKYVDLDPFVHDYYFLATIMDHMVMLEICVLTEETSWRFSIKRNSYEMVELVYVHAKNAGADVKVRHEDFNIGNGEDWTGHLAVSGQQWIQIRLPS</sequence>
<evidence type="ECO:0000313" key="3">
    <source>
        <dbReference type="Proteomes" id="UP001199106"/>
    </source>
</evidence>
<reference evidence="2" key="1">
    <citation type="submission" date="2021-07" db="EMBL/GenBank/DDBJ databases">
        <title>Genome Resource of American Ginseng Black Spot Pathogen Alternaria panax.</title>
        <authorList>
            <person name="Qiu C."/>
            <person name="Wang W."/>
            <person name="Liu Z."/>
        </authorList>
    </citation>
    <scope>NUCLEOTIDE SEQUENCE</scope>
    <source>
        <strain evidence="2">BNCC115425</strain>
    </source>
</reference>
<name>A0AAD4F870_9PLEO</name>
<gene>
    <name evidence="2" type="ORF">G6011_07831</name>
</gene>
<keyword evidence="3" id="KW-1185">Reference proteome</keyword>
<evidence type="ECO:0000256" key="1">
    <source>
        <dbReference type="SAM" id="MobiDB-lite"/>
    </source>
</evidence>
<proteinExistence type="predicted"/>
<dbReference type="Proteomes" id="UP001199106">
    <property type="component" value="Unassembled WGS sequence"/>
</dbReference>
<accession>A0AAD4F870</accession>
<comment type="caution">
    <text evidence="2">The sequence shown here is derived from an EMBL/GenBank/DDBJ whole genome shotgun (WGS) entry which is preliminary data.</text>
</comment>
<organism evidence="2 3">
    <name type="scientific">Alternaria panax</name>
    <dbReference type="NCBI Taxonomy" id="48097"/>
    <lineage>
        <taxon>Eukaryota</taxon>
        <taxon>Fungi</taxon>
        <taxon>Dikarya</taxon>
        <taxon>Ascomycota</taxon>
        <taxon>Pezizomycotina</taxon>
        <taxon>Dothideomycetes</taxon>
        <taxon>Pleosporomycetidae</taxon>
        <taxon>Pleosporales</taxon>
        <taxon>Pleosporineae</taxon>
        <taxon>Pleosporaceae</taxon>
        <taxon>Alternaria</taxon>
        <taxon>Alternaria sect. Panax</taxon>
    </lineage>
</organism>